<dbReference type="EMBL" id="JNAX01000015">
    <property type="protein sequence ID" value="KGG19423.1"/>
    <property type="molecule type" value="Genomic_DNA"/>
</dbReference>
<protein>
    <submittedName>
        <fullName evidence="1">Uncharacterized protein</fullName>
    </submittedName>
</protein>
<accession>A0A0A2BZB2</accession>
<comment type="caution">
    <text evidence="1">The sequence shown here is derived from an EMBL/GenBank/DDBJ whole genome shotgun (WGS) entry which is preliminary data.</text>
</comment>
<name>A0A0A2BZB2_PROMR</name>
<organism evidence="1 2">
    <name type="scientific">Prochlorococcus marinus str. PAC1</name>
    <dbReference type="NCBI Taxonomy" id="59924"/>
    <lineage>
        <taxon>Bacteria</taxon>
        <taxon>Bacillati</taxon>
        <taxon>Cyanobacteriota</taxon>
        <taxon>Cyanophyceae</taxon>
        <taxon>Synechococcales</taxon>
        <taxon>Prochlorococcaceae</taxon>
        <taxon>Prochlorococcus</taxon>
    </lineage>
</organism>
<evidence type="ECO:0000313" key="2">
    <source>
        <dbReference type="Proteomes" id="UP000030392"/>
    </source>
</evidence>
<dbReference type="RefSeq" id="WP_011293556.1">
    <property type="nucleotide sequence ID" value="NZ_CP138967.1"/>
</dbReference>
<sequence length="89" mass="9852">MNGLLITLIFASFGINQGVIAQSRLLEGVKRNPDEAKSICESFRKLNKENISAGSQKSIQKISIQKNISEGDAEILSMYVRGLYCPETF</sequence>
<reference evidence="2" key="1">
    <citation type="journal article" date="2014" name="Sci. Data">
        <title>Genomes of diverse isolates of the marine cyanobacterium Prochlorococcus.</title>
        <authorList>
            <person name="Biller S."/>
            <person name="Berube P."/>
            <person name="Thompson J."/>
            <person name="Kelly L."/>
            <person name="Roggensack S."/>
            <person name="Awad L."/>
            <person name="Roache-Johnson K."/>
            <person name="Ding H."/>
            <person name="Giovannoni S.J."/>
            <person name="Moore L.R."/>
            <person name="Chisholm S.W."/>
        </authorList>
    </citation>
    <scope>NUCLEOTIDE SEQUENCE [LARGE SCALE GENOMIC DNA]</scope>
    <source>
        <strain evidence="2">PAC1</strain>
    </source>
</reference>
<evidence type="ECO:0000313" key="1">
    <source>
        <dbReference type="EMBL" id="KGG19423.1"/>
    </source>
</evidence>
<dbReference type="Proteomes" id="UP000030392">
    <property type="component" value="Unassembled WGS sequence"/>
</dbReference>
<dbReference type="AlphaFoldDB" id="A0A0A2BZB2"/>
<proteinExistence type="predicted"/>
<gene>
    <name evidence="1" type="ORF">EV03_1806</name>
</gene>